<dbReference type="AlphaFoldDB" id="A0A420J5Q8"/>
<dbReference type="CDD" id="cd20264">
    <property type="entry name" value="Complex1_LYR_LYRM4"/>
    <property type="match status" value="1"/>
</dbReference>
<dbReference type="InterPro" id="IPR008011">
    <property type="entry name" value="Complex1_LYR_dom"/>
</dbReference>
<evidence type="ECO:0000256" key="1">
    <source>
        <dbReference type="ARBA" id="ARBA00009508"/>
    </source>
</evidence>
<comment type="caution">
    <text evidence="3">The sequence shown here is derived from an EMBL/GenBank/DDBJ whole genome shotgun (WGS) entry which is preliminary data.</text>
</comment>
<gene>
    <name evidence="3" type="ORF">GcM3_027021</name>
</gene>
<dbReference type="GO" id="GO:0016226">
    <property type="term" value="P:iron-sulfur cluster assembly"/>
    <property type="evidence" value="ECO:0007669"/>
    <property type="project" value="InterPro"/>
</dbReference>
<proteinExistence type="inferred from homology"/>
<feature type="domain" description="Complex 1 LYR protein" evidence="2">
    <location>
        <begin position="14"/>
        <end position="71"/>
    </location>
</feature>
<dbReference type="STRING" id="62708.A0A420J5Q8"/>
<accession>A0A420J5Q8</accession>
<dbReference type="GO" id="GO:1990221">
    <property type="term" value="C:L-cysteine desulfurase complex"/>
    <property type="evidence" value="ECO:0007669"/>
    <property type="project" value="TreeGrafter"/>
</dbReference>
<keyword evidence="4" id="KW-1185">Reference proteome</keyword>
<dbReference type="Proteomes" id="UP000283383">
    <property type="component" value="Unassembled WGS sequence"/>
</dbReference>
<reference evidence="3 4" key="1">
    <citation type="journal article" date="2018" name="BMC Genomics">
        <title>Comparative genome analyses reveal sequence features reflecting distinct modes of host-adaptation between dicot and monocot powdery mildew.</title>
        <authorList>
            <person name="Wu Y."/>
            <person name="Ma X."/>
            <person name="Pan Z."/>
            <person name="Kale S.D."/>
            <person name="Song Y."/>
            <person name="King H."/>
            <person name="Zhang Q."/>
            <person name="Presley C."/>
            <person name="Deng X."/>
            <person name="Wei C.I."/>
            <person name="Xiao S."/>
        </authorList>
    </citation>
    <scope>NUCLEOTIDE SEQUENCE [LARGE SCALE GENOMIC DNA]</scope>
    <source>
        <strain evidence="3">UMSG3</strain>
    </source>
</reference>
<dbReference type="GO" id="GO:0005739">
    <property type="term" value="C:mitochondrion"/>
    <property type="evidence" value="ECO:0007669"/>
    <property type="project" value="TreeGrafter"/>
</dbReference>
<evidence type="ECO:0000313" key="3">
    <source>
        <dbReference type="EMBL" id="RKF82137.1"/>
    </source>
</evidence>
<dbReference type="InterPro" id="IPR051522">
    <property type="entry name" value="ISC_assembly_LYR"/>
</dbReference>
<protein>
    <submittedName>
        <fullName evidence="3">LYR motif-containing protein 4</fullName>
    </submittedName>
</protein>
<organism evidence="3 4">
    <name type="scientific">Golovinomyces cichoracearum</name>
    <dbReference type="NCBI Taxonomy" id="62708"/>
    <lineage>
        <taxon>Eukaryota</taxon>
        <taxon>Fungi</taxon>
        <taxon>Dikarya</taxon>
        <taxon>Ascomycota</taxon>
        <taxon>Pezizomycotina</taxon>
        <taxon>Leotiomycetes</taxon>
        <taxon>Erysiphales</taxon>
        <taxon>Erysiphaceae</taxon>
        <taxon>Golovinomyces</taxon>
    </lineage>
</organism>
<dbReference type="Pfam" id="PF05347">
    <property type="entry name" value="Complex1_LYR"/>
    <property type="match status" value="1"/>
</dbReference>
<dbReference type="PANTHER" id="PTHR13166:SF7">
    <property type="entry name" value="LYR MOTIF-CONTAINING PROTEIN 4"/>
    <property type="match status" value="1"/>
</dbReference>
<comment type="similarity">
    <text evidence="1">Belongs to the complex I LYR family.</text>
</comment>
<evidence type="ECO:0000259" key="2">
    <source>
        <dbReference type="Pfam" id="PF05347"/>
    </source>
</evidence>
<evidence type="ECO:0000313" key="4">
    <source>
        <dbReference type="Proteomes" id="UP000283383"/>
    </source>
</evidence>
<sequence>MSSIIGLKRGEPARQARSMYRQLLRQGEKFTSYNFREYAKRRTRDTFRENQNIQDSTKIEQLLEKGRKELQIIKRQAVISQFFQMEQLVVEGNQNG</sequence>
<dbReference type="PANTHER" id="PTHR13166">
    <property type="entry name" value="PROTEIN C6ORF149"/>
    <property type="match status" value="1"/>
</dbReference>
<name>A0A420J5Q8_9PEZI</name>
<dbReference type="EMBL" id="MCBQ01002777">
    <property type="protein sequence ID" value="RKF82137.1"/>
    <property type="molecule type" value="Genomic_DNA"/>
</dbReference>
<dbReference type="InterPro" id="IPR045297">
    <property type="entry name" value="Complex1_LYR_LYRM4"/>
</dbReference>